<dbReference type="STRING" id="1548018.LS64_14340"/>
<gene>
    <name evidence="3" type="ORF">DCO61_04095</name>
    <name evidence="4" type="ORF">LS64_008620</name>
</gene>
<dbReference type="AlphaFoldDB" id="A0A347VSK7"/>
<dbReference type="RefSeq" id="WP_034573951.1">
    <property type="nucleotide sequence ID" value="NZ_JRMP02000014.1"/>
</dbReference>
<reference evidence="4" key="3">
    <citation type="submission" date="2018-04" db="EMBL/GenBank/DDBJ databases">
        <authorList>
            <person name="Sheh A."/>
            <person name="Shen Z."/>
            <person name="Mannion A.J."/>
            <person name="Fox J.G."/>
        </authorList>
    </citation>
    <scope>NUCLEOTIDE SEQUENCE</scope>
    <source>
        <strain evidence="4">MIT 97-6194</strain>
    </source>
</reference>
<feature type="compositionally biased region" description="Basic residues" evidence="1">
    <location>
        <begin position="180"/>
        <end position="206"/>
    </location>
</feature>
<comment type="caution">
    <text evidence="4">The sequence shown here is derived from an EMBL/GenBank/DDBJ whole genome shotgun (WGS) entry which is preliminary data.</text>
</comment>
<feature type="region of interest" description="Disordered" evidence="1">
    <location>
        <begin position="173"/>
        <end position="206"/>
    </location>
</feature>
<evidence type="ECO:0000313" key="4">
    <source>
        <dbReference type="EMBL" id="TLD93297.1"/>
    </source>
</evidence>
<protein>
    <submittedName>
        <fullName evidence="4">NYN domain-containing protein</fullName>
    </submittedName>
</protein>
<dbReference type="Pfam" id="PF01936">
    <property type="entry name" value="NYN"/>
    <property type="match status" value="1"/>
</dbReference>
<keyword evidence="5" id="KW-1185">Reference proteome</keyword>
<evidence type="ECO:0000259" key="2">
    <source>
        <dbReference type="Pfam" id="PF01936"/>
    </source>
</evidence>
<evidence type="ECO:0000313" key="6">
    <source>
        <dbReference type="Proteomes" id="UP000477070"/>
    </source>
</evidence>
<dbReference type="Proteomes" id="UP000477070">
    <property type="component" value="Unassembled WGS sequence"/>
</dbReference>
<proteinExistence type="predicted"/>
<name>A0A347VSK7_9HELI</name>
<dbReference type="GO" id="GO:0004540">
    <property type="term" value="F:RNA nuclease activity"/>
    <property type="evidence" value="ECO:0007669"/>
    <property type="project" value="InterPro"/>
</dbReference>
<evidence type="ECO:0000313" key="5">
    <source>
        <dbReference type="Proteomes" id="UP000029714"/>
    </source>
</evidence>
<dbReference type="EMBL" id="QBIU01000001">
    <property type="protein sequence ID" value="MWV69211.1"/>
    <property type="molecule type" value="Genomic_DNA"/>
</dbReference>
<feature type="domain" description="NYN" evidence="2">
    <location>
        <begin position="5"/>
        <end position="127"/>
    </location>
</feature>
<accession>A0A347VSK7</accession>
<evidence type="ECO:0000256" key="1">
    <source>
        <dbReference type="SAM" id="MobiDB-lite"/>
    </source>
</evidence>
<dbReference type="EMBL" id="JRMP02000014">
    <property type="protein sequence ID" value="TLD93297.1"/>
    <property type="molecule type" value="Genomic_DNA"/>
</dbReference>
<dbReference type="InterPro" id="IPR021139">
    <property type="entry name" value="NYN"/>
</dbReference>
<reference evidence="3 6" key="4">
    <citation type="submission" date="2019-12" db="EMBL/GenBank/DDBJ databases">
        <title>Multi-Generational Helicobacter saguini Isolates.</title>
        <authorList>
            <person name="Mannion A."/>
            <person name="Shen Z."/>
            <person name="Fox J.G."/>
        </authorList>
    </citation>
    <scope>NUCLEOTIDE SEQUENCE [LARGE SCALE GENOMIC DNA]</scope>
    <source>
        <strain evidence="3">16-048</strain>
        <strain evidence="6">16-048 (F4)</strain>
    </source>
</reference>
<reference evidence="4 5" key="2">
    <citation type="journal article" date="2016" name="Infect. Immun.">
        <title>Helicobacter saguini, a Novel Helicobacter Isolated from Cotton-Top Tamarins with Ulcerative Colitis, Has Proinflammatory Properties and Induces Typhlocolitis and Dysplasia in Gnotobiotic IL-10-/- Mice.</title>
        <authorList>
            <person name="Shen Z."/>
            <person name="Mannion A."/>
            <person name="Whary M.T."/>
            <person name="Muthupalani S."/>
            <person name="Sheh A."/>
            <person name="Feng Y."/>
            <person name="Gong G."/>
            <person name="Vandamme P."/>
            <person name="Holcombe H.R."/>
            <person name="Paster B.J."/>
            <person name="Fox J.G."/>
        </authorList>
    </citation>
    <scope>NUCLEOTIDE SEQUENCE [LARGE SCALE GENOMIC DNA]</scope>
    <source>
        <strain evidence="4 5">MIT 97-6194</strain>
    </source>
</reference>
<sequence>MSKNLALFIDCDKLEVAFMSVIFDYLKNHGYNVCLKKAYINKDNLINWQPQLDRQYCKIVLGTSQANTNMNISADVANALYSGKYEAIAIASNYKEFGVLASSVREQGLESLCFYQYSKGNEAFLKRAYNVVYNLEPTPAKSTQTASTGDAIEDFGALLENLDMGVLNDIPEDVKPAKSPAKRATKPRTTKVVKSTTKKSVGRKKA</sequence>
<dbReference type="OrthoDB" id="5328343at2"/>
<reference evidence="4 5" key="1">
    <citation type="journal article" date="2014" name="Genome Announc.">
        <title>Draft genome sequences of eight enterohepatic helicobacter species isolated from both laboratory and wild rodents.</title>
        <authorList>
            <person name="Sheh A."/>
            <person name="Shen Z."/>
            <person name="Fox J.G."/>
        </authorList>
    </citation>
    <scope>NUCLEOTIDE SEQUENCE [LARGE SCALE GENOMIC DNA]</scope>
    <source>
        <strain evidence="4 5">MIT 97-6194</strain>
    </source>
</reference>
<evidence type="ECO:0000313" key="3">
    <source>
        <dbReference type="EMBL" id="MWV69211.1"/>
    </source>
</evidence>
<organism evidence="4 5">
    <name type="scientific">Helicobacter saguini</name>
    <dbReference type="NCBI Taxonomy" id="1548018"/>
    <lineage>
        <taxon>Bacteria</taxon>
        <taxon>Pseudomonadati</taxon>
        <taxon>Campylobacterota</taxon>
        <taxon>Epsilonproteobacteria</taxon>
        <taxon>Campylobacterales</taxon>
        <taxon>Helicobacteraceae</taxon>
        <taxon>Helicobacter</taxon>
    </lineage>
</organism>
<dbReference type="Proteomes" id="UP000029714">
    <property type="component" value="Unassembled WGS sequence"/>
</dbReference>